<comment type="caution">
    <text evidence="5">The sequence shown here is derived from an EMBL/GenBank/DDBJ whole genome shotgun (WGS) entry which is preliminary data.</text>
</comment>
<protein>
    <recommendedName>
        <fullName evidence="4">Leucyl/phenylalanyl-tRNA--protein transferase</fullName>
        <ecNumber evidence="4">2.3.2.6</ecNumber>
    </recommendedName>
    <alternativeName>
        <fullName evidence="4">L/F-transferase</fullName>
    </alternativeName>
    <alternativeName>
        <fullName evidence="4">Leucyltransferase</fullName>
    </alternativeName>
    <alternativeName>
        <fullName evidence="4">Phenyalanyltransferase</fullName>
    </alternativeName>
</protein>
<dbReference type="EMBL" id="JAUEDK010000031">
    <property type="protein sequence ID" value="MDN0076346.1"/>
    <property type="molecule type" value="Genomic_DNA"/>
</dbReference>
<dbReference type="InterPro" id="IPR004616">
    <property type="entry name" value="Leu/Phe-tRNA_Trfase"/>
</dbReference>
<gene>
    <name evidence="4 5" type="primary">aat</name>
    <name evidence="5" type="ORF">QU481_15845</name>
</gene>
<dbReference type="HAMAP" id="MF_00688">
    <property type="entry name" value="Leu_Phe_trans"/>
    <property type="match status" value="1"/>
</dbReference>
<dbReference type="NCBIfam" id="TIGR00667">
    <property type="entry name" value="aat"/>
    <property type="match status" value="1"/>
</dbReference>
<comment type="similarity">
    <text evidence="4">Belongs to the L/F-transferase family.</text>
</comment>
<dbReference type="RefSeq" id="WP_289831002.1">
    <property type="nucleotide sequence ID" value="NZ_JAUEDK010000031.1"/>
</dbReference>
<organism evidence="5 6">
    <name type="scientific">Crenobacter oryzisoli</name>
    <dbReference type="NCBI Taxonomy" id="3056844"/>
    <lineage>
        <taxon>Bacteria</taxon>
        <taxon>Pseudomonadati</taxon>
        <taxon>Pseudomonadota</taxon>
        <taxon>Betaproteobacteria</taxon>
        <taxon>Neisseriales</taxon>
        <taxon>Neisseriaceae</taxon>
        <taxon>Crenobacter</taxon>
    </lineage>
</organism>
<dbReference type="GO" id="GO:0008914">
    <property type="term" value="F:leucyl-tRNA--protein transferase activity"/>
    <property type="evidence" value="ECO:0007669"/>
    <property type="project" value="UniProtKB-EC"/>
</dbReference>
<dbReference type="InterPro" id="IPR042221">
    <property type="entry name" value="Leu/Phe-tRNA_Trfase_N"/>
</dbReference>
<keyword evidence="6" id="KW-1185">Reference proteome</keyword>
<dbReference type="Pfam" id="PF03588">
    <property type="entry name" value="Leu_Phe_trans"/>
    <property type="match status" value="1"/>
</dbReference>
<accession>A0ABT7XRD2</accession>
<dbReference type="SUPFAM" id="SSF55729">
    <property type="entry name" value="Acyl-CoA N-acyltransferases (Nat)"/>
    <property type="match status" value="1"/>
</dbReference>
<comment type="catalytic activity">
    <reaction evidence="4">
        <text>N-terminal L-lysyl-[protein] + L-leucyl-tRNA(Leu) = N-terminal L-leucyl-L-lysyl-[protein] + tRNA(Leu) + H(+)</text>
        <dbReference type="Rhea" id="RHEA:12340"/>
        <dbReference type="Rhea" id="RHEA-COMP:9613"/>
        <dbReference type="Rhea" id="RHEA-COMP:9622"/>
        <dbReference type="Rhea" id="RHEA-COMP:12670"/>
        <dbReference type="Rhea" id="RHEA-COMP:12671"/>
        <dbReference type="ChEBI" id="CHEBI:15378"/>
        <dbReference type="ChEBI" id="CHEBI:65249"/>
        <dbReference type="ChEBI" id="CHEBI:78442"/>
        <dbReference type="ChEBI" id="CHEBI:78494"/>
        <dbReference type="ChEBI" id="CHEBI:133043"/>
        <dbReference type="EC" id="2.3.2.6"/>
    </reaction>
</comment>
<evidence type="ECO:0000256" key="1">
    <source>
        <dbReference type="ARBA" id="ARBA00022490"/>
    </source>
</evidence>
<comment type="function">
    <text evidence="4">Functions in the N-end rule pathway of protein degradation where it conjugates Leu, Phe and, less efficiently, Met from aminoacyl-tRNAs to the N-termini of proteins containing an N-terminal arginine or lysine.</text>
</comment>
<comment type="catalytic activity">
    <reaction evidence="4">
        <text>N-terminal L-arginyl-[protein] + L-leucyl-tRNA(Leu) = N-terminal L-leucyl-L-arginyl-[protein] + tRNA(Leu) + H(+)</text>
        <dbReference type="Rhea" id="RHEA:50416"/>
        <dbReference type="Rhea" id="RHEA-COMP:9613"/>
        <dbReference type="Rhea" id="RHEA-COMP:9622"/>
        <dbReference type="Rhea" id="RHEA-COMP:12672"/>
        <dbReference type="Rhea" id="RHEA-COMP:12673"/>
        <dbReference type="ChEBI" id="CHEBI:15378"/>
        <dbReference type="ChEBI" id="CHEBI:64719"/>
        <dbReference type="ChEBI" id="CHEBI:78442"/>
        <dbReference type="ChEBI" id="CHEBI:78494"/>
        <dbReference type="ChEBI" id="CHEBI:133044"/>
        <dbReference type="EC" id="2.3.2.6"/>
    </reaction>
</comment>
<name>A0ABT7XRD2_9NEIS</name>
<dbReference type="InterPro" id="IPR042203">
    <property type="entry name" value="Leu/Phe-tRNA_Trfase_C"/>
</dbReference>
<evidence type="ECO:0000313" key="5">
    <source>
        <dbReference type="EMBL" id="MDN0076346.1"/>
    </source>
</evidence>
<evidence type="ECO:0000313" key="6">
    <source>
        <dbReference type="Proteomes" id="UP001168540"/>
    </source>
</evidence>
<dbReference type="Gene3D" id="3.40.630.70">
    <property type="entry name" value="Leucyl/phenylalanyl-tRNA-protein transferase, C-terminal domain"/>
    <property type="match status" value="1"/>
</dbReference>
<evidence type="ECO:0000256" key="4">
    <source>
        <dbReference type="HAMAP-Rule" id="MF_00688"/>
    </source>
</evidence>
<keyword evidence="1 4" id="KW-0963">Cytoplasm</keyword>
<dbReference type="PANTHER" id="PTHR30098">
    <property type="entry name" value="LEUCYL/PHENYLALANYL-TRNA--PROTEIN TRANSFERASE"/>
    <property type="match status" value="1"/>
</dbReference>
<dbReference type="InterPro" id="IPR016181">
    <property type="entry name" value="Acyl_CoA_acyltransferase"/>
</dbReference>
<comment type="subcellular location">
    <subcellularLocation>
        <location evidence="4">Cytoplasm</location>
    </subcellularLocation>
</comment>
<dbReference type="PANTHER" id="PTHR30098:SF2">
    <property type="entry name" value="LEUCYL_PHENYLALANYL-TRNA--PROTEIN TRANSFERASE"/>
    <property type="match status" value="1"/>
</dbReference>
<comment type="catalytic activity">
    <reaction evidence="4">
        <text>L-phenylalanyl-tRNA(Phe) + an N-terminal L-alpha-aminoacyl-[protein] = an N-terminal L-phenylalanyl-L-alpha-aminoacyl-[protein] + tRNA(Phe)</text>
        <dbReference type="Rhea" id="RHEA:43632"/>
        <dbReference type="Rhea" id="RHEA-COMP:9668"/>
        <dbReference type="Rhea" id="RHEA-COMP:9699"/>
        <dbReference type="Rhea" id="RHEA-COMP:10636"/>
        <dbReference type="Rhea" id="RHEA-COMP:10637"/>
        <dbReference type="ChEBI" id="CHEBI:78442"/>
        <dbReference type="ChEBI" id="CHEBI:78531"/>
        <dbReference type="ChEBI" id="CHEBI:78597"/>
        <dbReference type="ChEBI" id="CHEBI:83561"/>
        <dbReference type="EC" id="2.3.2.6"/>
    </reaction>
</comment>
<reference evidence="5" key="1">
    <citation type="submission" date="2023-06" db="EMBL/GenBank/DDBJ databases">
        <authorList>
            <person name="Zhang S."/>
        </authorList>
    </citation>
    <scope>NUCLEOTIDE SEQUENCE</scope>
    <source>
        <strain evidence="5">SG2303</strain>
    </source>
</reference>
<dbReference type="Gene3D" id="3.30.70.3550">
    <property type="entry name" value="Leucyl/phenylalanyl-tRNA-protein transferase, N-terminal domain"/>
    <property type="match status" value="1"/>
</dbReference>
<evidence type="ECO:0000256" key="3">
    <source>
        <dbReference type="ARBA" id="ARBA00023315"/>
    </source>
</evidence>
<proteinExistence type="inferred from homology"/>
<dbReference type="EC" id="2.3.2.6" evidence="4"/>
<sequence>MIPWLGPEPVFPPVELALADPDGLLAAGGDLSVRRLLAAYSHGIFPWFSEGDPILWWSPAERMVLFPEALKVSRSLTKTLRNRPYEVRTDYAFRAVMEACGSPRDGRQGTWIVPTMIDAYCRLYQHGYAHSFEVWEEGELVGGLYGVALGRMFFGESMFSRRRDASKLAFVHMARHLASCGVRMIDCQMHTPHLESLGAQLIQRERFLATLKEQIVLPQPDAMWTYRYQNEPS</sequence>
<keyword evidence="3 4" id="KW-0012">Acyltransferase</keyword>
<evidence type="ECO:0000256" key="2">
    <source>
        <dbReference type="ARBA" id="ARBA00022679"/>
    </source>
</evidence>
<dbReference type="Proteomes" id="UP001168540">
    <property type="component" value="Unassembled WGS sequence"/>
</dbReference>
<keyword evidence="2 4" id="KW-0808">Transferase</keyword>